<dbReference type="Pfam" id="PF14559">
    <property type="entry name" value="TPR_19"/>
    <property type="match status" value="1"/>
</dbReference>
<feature type="signal peptide" evidence="2">
    <location>
        <begin position="1"/>
        <end position="22"/>
    </location>
</feature>
<dbReference type="EMBL" id="CP121689">
    <property type="protein sequence ID" value="WZL75974.1"/>
    <property type="molecule type" value="Genomic_DNA"/>
</dbReference>
<dbReference type="InterPro" id="IPR019734">
    <property type="entry name" value="TPR_rpt"/>
</dbReference>
<dbReference type="RefSeq" id="WP_369018128.1">
    <property type="nucleotide sequence ID" value="NZ_CP121689.1"/>
</dbReference>
<dbReference type="PROSITE" id="PS50005">
    <property type="entry name" value="TPR"/>
    <property type="match status" value="2"/>
</dbReference>
<organism evidence="3 4">
    <name type="scientific">Thermatribacter velox</name>
    <dbReference type="NCBI Taxonomy" id="3039681"/>
    <lineage>
        <taxon>Bacteria</taxon>
        <taxon>Pseudomonadati</taxon>
        <taxon>Atribacterota</taxon>
        <taxon>Atribacteria</taxon>
        <taxon>Atribacterales</taxon>
        <taxon>Thermatribacteraceae</taxon>
        <taxon>Thermatribacter</taxon>
    </lineage>
</organism>
<evidence type="ECO:0000313" key="3">
    <source>
        <dbReference type="EMBL" id="WZL75974.1"/>
    </source>
</evidence>
<dbReference type="SMART" id="SM00028">
    <property type="entry name" value="TPR"/>
    <property type="match status" value="4"/>
</dbReference>
<proteinExistence type="predicted"/>
<dbReference type="PANTHER" id="PTHR12558">
    <property type="entry name" value="CELL DIVISION CYCLE 16,23,27"/>
    <property type="match status" value="1"/>
</dbReference>
<feature type="chain" id="PRO_5045978058" evidence="2">
    <location>
        <begin position="23"/>
        <end position="229"/>
    </location>
</feature>
<accession>A0ABZ2YAD2</accession>
<keyword evidence="2" id="KW-0732">Signal</keyword>
<sequence length="229" mass="26382">MKKLMACLFIAFVVLILSTAFAEEDAQNCFEEAQKALWSGNTEEALKLFEKCAEQGIRPHDAYFEMGLIYYREGEYLKAFRISKKAIRAFRMHLKAHPEDHQSWFRLAYIYELRSEAPSISEWEKAREALEEALKRSENNSLYLLHLGYVCYKIGDVEKAKEAFEGVVAIQPSNAYARYYLALLDLKAGNIEQAKAAFSWIVENLPESSPLYQGAKKELTRLEEKKDEG</sequence>
<name>A0ABZ2YAD2_9BACT</name>
<gene>
    <name evidence="3" type="ORF">QBE54_10380</name>
</gene>
<dbReference type="InterPro" id="IPR011990">
    <property type="entry name" value="TPR-like_helical_dom_sf"/>
</dbReference>
<evidence type="ECO:0000313" key="4">
    <source>
        <dbReference type="Proteomes" id="UP001461341"/>
    </source>
</evidence>
<reference evidence="3 4" key="1">
    <citation type="submission" date="2023-03" db="EMBL/GenBank/DDBJ databases">
        <title>Novel Species.</title>
        <authorList>
            <person name="Ma S."/>
        </authorList>
    </citation>
    <scope>NUCLEOTIDE SEQUENCE [LARGE SCALE GENOMIC DNA]</scope>
    <source>
        <strain evidence="3 4">B11</strain>
    </source>
</reference>
<evidence type="ECO:0000256" key="2">
    <source>
        <dbReference type="SAM" id="SignalP"/>
    </source>
</evidence>
<dbReference type="Pfam" id="PF13181">
    <property type="entry name" value="TPR_8"/>
    <property type="match status" value="1"/>
</dbReference>
<keyword evidence="4" id="KW-1185">Reference proteome</keyword>
<keyword evidence="1" id="KW-0802">TPR repeat</keyword>
<dbReference type="PANTHER" id="PTHR12558:SF13">
    <property type="entry name" value="CELL DIVISION CYCLE PROTEIN 27 HOMOLOG"/>
    <property type="match status" value="1"/>
</dbReference>
<protein>
    <submittedName>
        <fullName evidence="3">Tetratricopeptide repeat protein</fullName>
    </submittedName>
</protein>
<evidence type="ECO:0000256" key="1">
    <source>
        <dbReference type="PROSITE-ProRule" id="PRU00339"/>
    </source>
</evidence>
<feature type="repeat" description="TPR" evidence="1">
    <location>
        <begin position="141"/>
        <end position="174"/>
    </location>
</feature>
<dbReference type="SUPFAM" id="SSF48452">
    <property type="entry name" value="TPR-like"/>
    <property type="match status" value="1"/>
</dbReference>
<dbReference type="Gene3D" id="1.25.40.10">
    <property type="entry name" value="Tetratricopeptide repeat domain"/>
    <property type="match status" value="2"/>
</dbReference>
<dbReference type="Proteomes" id="UP001461341">
    <property type="component" value="Chromosome"/>
</dbReference>
<feature type="repeat" description="TPR" evidence="1">
    <location>
        <begin position="60"/>
        <end position="93"/>
    </location>
</feature>